<organism evidence="1 2">
    <name type="scientific">Flavobacterium micromati</name>
    <dbReference type="NCBI Taxonomy" id="229205"/>
    <lineage>
        <taxon>Bacteria</taxon>
        <taxon>Pseudomonadati</taxon>
        <taxon>Bacteroidota</taxon>
        <taxon>Flavobacteriia</taxon>
        <taxon>Flavobacteriales</taxon>
        <taxon>Flavobacteriaceae</taxon>
        <taxon>Flavobacterium</taxon>
    </lineage>
</organism>
<dbReference type="AlphaFoldDB" id="A0A1M5L2L8"/>
<proteinExistence type="predicted"/>
<protein>
    <recommendedName>
        <fullName evidence="3">HTH domain-containing protein</fullName>
    </recommendedName>
</protein>
<dbReference type="OrthoDB" id="1163801at2"/>
<gene>
    <name evidence="1" type="ORF">SAMN05444372_107184</name>
</gene>
<reference evidence="2" key="1">
    <citation type="submission" date="2016-11" db="EMBL/GenBank/DDBJ databases">
        <authorList>
            <person name="Varghese N."/>
            <person name="Submissions S."/>
        </authorList>
    </citation>
    <scope>NUCLEOTIDE SEQUENCE [LARGE SCALE GENOMIC DNA]</scope>
    <source>
        <strain evidence="2">DSM 17659</strain>
    </source>
</reference>
<evidence type="ECO:0000313" key="2">
    <source>
        <dbReference type="Proteomes" id="UP000184020"/>
    </source>
</evidence>
<evidence type="ECO:0008006" key="3">
    <source>
        <dbReference type="Google" id="ProtNLM"/>
    </source>
</evidence>
<evidence type="ECO:0000313" key="1">
    <source>
        <dbReference type="EMBL" id="SHG59267.1"/>
    </source>
</evidence>
<keyword evidence="2" id="KW-1185">Reference proteome</keyword>
<dbReference type="EMBL" id="FQWF01000007">
    <property type="protein sequence ID" value="SHG59267.1"/>
    <property type="molecule type" value="Genomic_DNA"/>
</dbReference>
<dbReference type="Proteomes" id="UP000184020">
    <property type="component" value="Unassembled WGS sequence"/>
</dbReference>
<accession>A0A1M5L2L8</accession>
<name>A0A1M5L2L8_9FLAO</name>
<dbReference type="STRING" id="229205.SAMN05444372_107184"/>
<sequence length="122" mass="14230">MNFINQIERLNKVHHLIHTEKTGTPIEFANKLKLSRSQLYNILEYFKDFDASIKYCKKRQSFYYAKSFDLRLHFQFEIILEGEARKISGGLDFCPIILAGSILNLSCLDKELQNQVGQSKNI</sequence>
<dbReference type="RefSeq" id="WP_073019506.1">
    <property type="nucleotide sequence ID" value="NZ_FQWF01000007.1"/>
</dbReference>